<evidence type="ECO:0000313" key="5">
    <source>
        <dbReference type="EMBL" id="SUB34368.1"/>
    </source>
</evidence>
<name>A0A379B804_9PAST</name>
<proteinExistence type="inferred from homology"/>
<evidence type="ECO:0000256" key="4">
    <source>
        <dbReference type="SAM" id="SignalP"/>
    </source>
</evidence>
<dbReference type="PANTHER" id="PTHR33376">
    <property type="match status" value="1"/>
</dbReference>
<dbReference type="EMBL" id="UGSS01000002">
    <property type="protein sequence ID" value="SUB34368.1"/>
    <property type="molecule type" value="Genomic_DNA"/>
</dbReference>
<gene>
    <name evidence="5" type="primary">siaP_2</name>
    <name evidence="5" type="ORF">NCTC10699_02029</name>
</gene>
<keyword evidence="3 4" id="KW-0732">Signal</keyword>
<dbReference type="InterPro" id="IPR038404">
    <property type="entry name" value="TRAP_DctP_sf"/>
</dbReference>
<feature type="chain" id="PRO_5016845736" evidence="4">
    <location>
        <begin position="26"/>
        <end position="328"/>
    </location>
</feature>
<keyword evidence="6" id="KW-1185">Reference proteome</keyword>
<dbReference type="PIRSF" id="PIRSF006470">
    <property type="entry name" value="DctB"/>
    <property type="match status" value="1"/>
</dbReference>
<dbReference type="GO" id="GO:0030288">
    <property type="term" value="C:outer membrane-bounded periplasmic space"/>
    <property type="evidence" value="ECO:0007669"/>
    <property type="project" value="InterPro"/>
</dbReference>
<dbReference type="AlphaFoldDB" id="A0A379B804"/>
<evidence type="ECO:0000256" key="3">
    <source>
        <dbReference type="ARBA" id="ARBA00022729"/>
    </source>
</evidence>
<reference evidence="5 6" key="1">
    <citation type="submission" date="2018-06" db="EMBL/GenBank/DDBJ databases">
        <authorList>
            <consortium name="Pathogen Informatics"/>
            <person name="Doyle S."/>
        </authorList>
    </citation>
    <scope>NUCLEOTIDE SEQUENCE [LARGE SCALE GENOMIC DNA]</scope>
    <source>
        <strain evidence="5 6">NCTC10699</strain>
    </source>
</reference>
<dbReference type="GO" id="GO:0055085">
    <property type="term" value="P:transmembrane transport"/>
    <property type="evidence" value="ECO:0007669"/>
    <property type="project" value="InterPro"/>
</dbReference>
<dbReference type="Proteomes" id="UP000254280">
    <property type="component" value="Unassembled WGS sequence"/>
</dbReference>
<dbReference type="OrthoDB" id="9771186at2"/>
<evidence type="ECO:0000256" key="1">
    <source>
        <dbReference type="ARBA" id="ARBA00009023"/>
    </source>
</evidence>
<dbReference type="Gene3D" id="3.40.190.170">
    <property type="entry name" value="Bacterial extracellular solute-binding protein, family 7"/>
    <property type="match status" value="1"/>
</dbReference>
<sequence length="328" mass="36193">MKLLKKSFKTLFSLSLLGLAINSQATKEIMVAYGNQPGEPIDKAMHFWADKVKEKSNGDVIFKLFPSSQLGSETEVMEQAKFGANIITISDYGALMDIVPDLGVINAPYISQSFDKKSKLLHSDWFNDLSAKLDEHGLHIIVPDVIYGTRHLLTKNKVTTPADLQGTKVRVQHSRLFLQTIKAMGGVPTPMSLADVYPGLSEGIIDGLENPTVVLFGGKFYEVAKNLNLTAHTKHMSPFITGTAFWNNLTPEQQKAIVDSSREMVVYGASLIEAAENEALEKLKASGVTVNEVDLPAFENSVRDVISTGFPEWSPNLYKNVQEKLSQY</sequence>
<dbReference type="NCBIfam" id="TIGR00787">
    <property type="entry name" value="dctP"/>
    <property type="match status" value="1"/>
</dbReference>
<dbReference type="InterPro" id="IPR018389">
    <property type="entry name" value="DctP_fam"/>
</dbReference>
<dbReference type="PANTHER" id="PTHR33376:SF7">
    <property type="entry name" value="C4-DICARBOXYLATE-BINDING PROTEIN DCTB"/>
    <property type="match status" value="1"/>
</dbReference>
<dbReference type="Pfam" id="PF03480">
    <property type="entry name" value="DctP"/>
    <property type="match status" value="1"/>
</dbReference>
<organism evidence="5 6">
    <name type="scientific">[Pasteurella] mairii</name>
    <dbReference type="NCBI Taxonomy" id="757"/>
    <lineage>
        <taxon>Bacteria</taxon>
        <taxon>Pseudomonadati</taxon>
        <taxon>Pseudomonadota</taxon>
        <taxon>Gammaproteobacteria</taxon>
        <taxon>Pasteurellales</taxon>
        <taxon>Pasteurellaceae</taxon>
    </lineage>
</organism>
<comment type="similarity">
    <text evidence="1">Belongs to the bacterial solute-binding protein 7 family.</text>
</comment>
<keyword evidence="2" id="KW-0813">Transport</keyword>
<protein>
    <submittedName>
        <fullName evidence="5">Sialic acid-binding periplasmic protein SiaP</fullName>
    </submittedName>
</protein>
<evidence type="ECO:0000256" key="2">
    <source>
        <dbReference type="ARBA" id="ARBA00022448"/>
    </source>
</evidence>
<evidence type="ECO:0000313" key="6">
    <source>
        <dbReference type="Proteomes" id="UP000254280"/>
    </source>
</evidence>
<feature type="signal peptide" evidence="4">
    <location>
        <begin position="1"/>
        <end position="25"/>
    </location>
</feature>
<dbReference type="NCBIfam" id="NF037995">
    <property type="entry name" value="TRAP_S1"/>
    <property type="match status" value="1"/>
</dbReference>
<accession>A0A379B804</accession>
<dbReference type="InterPro" id="IPR004682">
    <property type="entry name" value="TRAP_DctP"/>
</dbReference>
<dbReference type="CDD" id="cd13669">
    <property type="entry name" value="PBP2_TRAP_TM0322_like"/>
    <property type="match status" value="1"/>
</dbReference>